<keyword evidence="2" id="KW-1133">Transmembrane helix</keyword>
<reference evidence="4" key="1">
    <citation type="submission" date="2020-05" db="EMBL/GenBank/DDBJ databases">
        <authorList>
            <person name="Chiriac C."/>
            <person name="Salcher M."/>
            <person name="Ghai R."/>
            <person name="Kavagutti S V."/>
        </authorList>
    </citation>
    <scope>NUCLEOTIDE SEQUENCE</scope>
</reference>
<gene>
    <name evidence="4" type="ORF">UFOPK1684_00128</name>
    <name evidence="5" type="ORF">UFOPK2158_00990</name>
</gene>
<evidence type="ECO:0000259" key="3">
    <source>
        <dbReference type="Pfam" id="PF13462"/>
    </source>
</evidence>
<dbReference type="CDD" id="cd02972">
    <property type="entry name" value="DsbA_family"/>
    <property type="match status" value="1"/>
</dbReference>
<dbReference type="InterPro" id="IPR036249">
    <property type="entry name" value="Thioredoxin-like_sf"/>
</dbReference>
<name>A0A6J6DJR3_9ZZZZ</name>
<dbReference type="InterPro" id="IPR012336">
    <property type="entry name" value="Thioredoxin-like_fold"/>
</dbReference>
<evidence type="ECO:0000256" key="2">
    <source>
        <dbReference type="SAM" id="Phobius"/>
    </source>
</evidence>
<evidence type="ECO:0000313" key="4">
    <source>
        <dbReference type="EMBL" id="CAB4561528.1"/>
    </source>
</evidence>
<evidence type="ECO:0000256" key="1">
    <source>
        <dbReference type="SAM" id="MobiDB-lite"/>
    </source>
</evidence>
<accession>A0A6J6DJR3</accession>
<dbReference type="Pfam" id="PF13462">
    <property type="entry name" value="Thioredoxin_4"/>
    <property type="match status" value="1"/>
</dbReference>
<dbReference type="AlphaFoldDB" id="A0A6J6DJR3"/>
<feature type="domain" description="Thioredoxin-like fold" evidence="3">
    <location>
        <begin position="108"/>
        <end position="269"/>
    </location>
</feature>
<protein>
    <submittedName>
        <fullName evidence="4">Unannotated protein</fullName>
    </submittedName>
</protein>
<sequence>MNSESRPTKNEKRQEARDKARTLREAQSKKAKRNKVLIQSSLAVGIIAVIAVVTVFIISSLRPPGPGPLNMQSDGIKIGEGFVAVPTPALAAEEAPTPSAENPEGIPAIDIFIDYSCPACAQFESVYGPLFRTWLDNGTATIEYHPLAFRDAQTAGTRYATRAANSVACVAEHSPNNYFDYSELLLASQPVPPAKYELADDEMVELVTASGASNVELIEGCIRAETFANWVSSATARAMSTGPLPVRNSEIPLVMGTPTVLVNGKEYQPEVHGDLASFVASVETSG</sequence>
<dbReference type="EMBL" id="CAEZVY010000103">
    <property type="protein sequence ID" value="CAB4647103.1"/>
    <property type="molecule type" value="Genomic_DNA"/>
</dbReference>
<evidence type="ECO:0000313" key="5">
    <source>
        <dbReference type="EMBL" id="CAB4647103.1"/>
    </source>
</evidence>
<organism evidence="4">
    <name type="scientific">freshwater metagenome</name>
    <dbReference type="NCBI Taxonomy" id="449393"/>
    <lineage>
        <taxon>unclassified sequences</taxon>
        <taxon>metagenomes</taxon>
        <taxon>ecological metagenomes</taxon>
    </lineage>
</organism>
<dbReference type="Gene3D" id="3.40.30.10">
    <property type="entry name" value="Glutaredoxin"/>
    <property type="match status" value="1"/>
</dbReference>
<feature type="transmembrane region" description="Helical" evidence="2">
    <location>
        <begin position="36"/>
        <end position="58"/>
    </location>
</feature>
<keyword evidence="2" id="KW-0472">Membrane</keyword>
<dbReference type="EMBL" id="CAEZTM010000003">
    <property type="protein sequence ID" value="CAB4561528.1"/>
    <property type="molecule type" value="Genomic_DNA"/>
</dbReference>
<feature type="region of interest" description="Disordered" evidence="1">
    <location>
        <begin position="1"/>
        <end position="27"/>
    </location>
</feature>
<proteinExistence type="predicted"/>
<dbReference type="SUPFAM" id="SSF52833">
    <property type="entry name" value="Thioredoxin-like"/>
    <property type="match status" value="1"/>
</dbReference>
<keyword evidence="2" id="KW-0812">Transmembrane</keyword>